<name>A0A0T6BUK0_9BACI</name>
<dbReference type="EMBL" id="LECW02000004">
    <property type="protein sequence ID" value="KRT95301.1"/>
    <property type="molecule type" value="Genomic_DNA"/>
</dbReference>
<evidence type="ECO:0000313" key="3">
    <source>
        <dbReference type="Proteomes" id="UP000036168"/>
    </source>
</evidence>
<protein>
    <submittedName>
        <fullName evidence="2">Uncharacterized protein</fullName>
    </submittedName>
</protein>
<gene>
    <name evidence="2" type="ORF">AB447_212445</name>
</gene>
<evidence type="ECO:0000256" key="1">
    <source>
        <dbReference type="SAM" id="MobiDB-lite"/>
    </source>
</evidence>
<proteinExistence type="predicted"/>
<feature type="region of interest" description="Disordered" evidence="1">
    <location>
        <begin position="1"/>
        <end position="21"/>
    </location>
</feature>
<comment type="caution">
    <text evidence="2">The sequence shown here is derived from an EMBL/GenBank/DDBJ whole genome shotgun (WGS) entry which is preliminary data.</text>
</comment>
<accession>A0A0T6BUK0</accession>
<reference evidence="2 3" key="1">
    <citation type="journal article" date="2015" name="Int. J. Syst. Evol. Microbiol.">
        <title>Bacillus glycinifermentans sp. nov., isolated from fermented soybean paste.</title>
        <authorList>
            <person name="Kim S.J."/>
            <person name="Dunlap C.A."/>
            <person name="Kwon S.W."/>
            <person name="Rooney A.P."/>
        </authorList>
    </citation>
    <scope>NUCLEOTIDE SEQUENCE [LARGE SCALE GENOMIC DNA]</scope>
    <source>
        <strain evidence="2 3">GO-13</strain>
    </source>
</reference>
<organism evidence="2 3">
    <name type="scientific">Bacillus glycinifermentans</name>
    <dbReference type="NCBI Taxonomy" id="1664069"/>
    <lineage>
        <taxon>Bacteria</taxon>
        <taxon>Bacillati</taxon>
        <taxon>Bacillota</taxon>
        <taxon>Bacilli</taxon>
        <taxon>Bacillales</taxon>
        <taxon>Bacillaceae</taxon>
        <taxon>Bacillus</taxon>
    </lineage>
</organism>
<evidence type="ECO:0000313" key="2">
    <source>
        <dbReference type="EMBL" id="KRT95301.1"/>
    </source>
</evidence>
<dbReference type="AlphaFoldDB" id="A0A0T6BUK0"/>
<feature type="compositionally biased region" description="Basic and acidic residues" evidence="1">
    <location>
        <begin position="7"/>
        <end position="17"/>
    </location>
</feature>
<sequence>MYQTLCDSKRLNEKEPSDDSSFLLSSLQPFLPAMQTEMHDRNHVGNAQPAKIRPKQAAGCSANVRTCLIKQQGRYLSPVAETFRQYVISHFSALSS</sequence>
<dbReference type="Proteomes" id="UP000036168">
    <property type="component" value="Unassembled WGS sequence"/>
</dbReference>